<feature type="domain" description="HTH marR-type" evidence="2">
    <location>
        <begin position="46"/>
        <end position="179"/>
    </location>
</feature>
<accession>A0A512PEH9</accession>
<feature type="compositionally biased region" description="Basic and acidic residues" evidence="1">
    <location>
        <begin position="1"/>
        <end position="18"/>
    </location>
</feature>
<feature type="region of interest" description="Disordered" evidence="1">
    <location>
        <begin position="1"/>
        <end position="23"/>
    </location>
</feature>
<dbReference type="AlphaFoldDB" id="A0A512PEH9"/>
<dbReference type="GO" id="GO:0006950">
    <property type="term" value="P:response to stress"/>
    <property type="evidence" value="ECO:0007669"/>
    <property type="project" value="TreeGrafter"/>
</dbReference>
<reference evidence="3 4" key="1">
    <citation type="submission" date="2019-07" db="EMBL/GenBank/DDBJ databases">
        <title>Whole genome shotgun sequence of Cellulomonas soli NBRC 109434.</title>
        <authorList>
            <person name="Hosoyama A."/>
            <person name="Uohara A."/>
            <person name="Ohji S."/>
            <person name="Ichikawa N."/>
        </authorList>
    </citation>
    <scope>NUCLEOTIDE SEQUENCE [LARGE SCALE GENOMIC DNA]</scope>
    <source>
        <strain evidence="3 4">NBRC 109434</strain>
    </source>
</reference>
<comment type="caution">
    <text evidence="3">The sequence shown here is derived from an EMBL/GenBank/DDBJ whole genome shotgun (WGS) entry which is preliminary data.</text>
</comment>
<dbReference type="Gene3D" id="1.10.10.10">
    <property type="entry name" value="Winged helix-like DNA-binding domain superfamily/Winged helix DNA-binding domain"/>
    <property type="match status" value="1"/>
</dbReference>
<dbReference type="Pfam" id="PF12802">
    <property type="entry name" value="MarR_2"/>
    <property type="match status" value="1"/>
</dbReference>
<sequence>MNDLAAHDPRTFVTHDTDTPPPAGRDAIDAMHARWSTLRPDLDLEPMAVVGRLLRLVPLLMARCETFLEPHGLSRAEFDLLTALRRTDRPVSPGELTRQLLFTGPATTKRLRRLEDTGWITRRANPDDARGFLIEPTPDGARRFDALLPRYVAFEATLIETLDPAARADLADHLRTLLVAVEP</sequence>
<proteinExistence type="predicted"/>
<dbReference type="EMBL" id="BKAL01000007">
    <property type="protein sequence ID" value="GEP69588.1"/>
    <property type="molecule type" value="Genomic_DNA"/>
</dbReference>
<dbReference type="GO" id="GO:0003700">
    <property type="term" value="F:DNA-binding transcription factor activity"/>
    <property type="evidence" value="ECO:0007669"/>
    <property type="project" value="InterPro"/>
</dbReference>
<dbReference type="PANTHER" id="PTHR33164:SF104">
    <property type="entry name" value="TRANSCRIPTIONAL REGULATORY PROTEIN"/>
    <property type="match status" value="1"/>
</dbReference>
<evidence type="ECO:0000313" key="4">
    <source>
        <dbReference type="Proteomes" id="UP000321798"/>
    </source>
</evidence>
<name>A0A512PEH9_9CELL</name>
<evidence type="ECO:0000313" key="3">
    <source>
        <dbReference type="EMBL" id="GEP69588.1"/>
    </source>
</evidence>
<evidence type="ECO:0000256" key="1">
    <source>
        <dbReference type="SAM" id="MobiDB-lite"/>
    </source>
</evidence>
<dbReference type="PROSITE" id="PS50995">
    <property type="entry name" value="HTH_MARR_2"/>
    <property type="match status" value="1"/>
</dbReference>
<dbReference type="SUPFAM" id="SSF46785">
    <property type="entry name" value="Winged helix' DNA-binding domain"/>
    <property type="match status" value="1"/>
</dbReference>
<dbReference type="InterPro" id="IPR039422">
    <property type="entry name" value="MarR/SlyA-like"/>
</dbReference>
<evidence type="ECO:0000259" key="2">
    <source>
        <dbReference type="PROSITE" id="PS50995"/>
    </source>
</evidence>
<dbReference type="InterPro" id="IPR000835">
    <property type="entry name" value="HTH_MarR-typ"/>
</dbReference>
<gene>
    <name evidence="3" type="ORF">CSO01_23030</name>
</gene>
<dbReference type="InterPro" id="IPR036390">
    <property type="entry name" value="WH_DNA-bd_sf"/>
</dbReference>
<dbReference type="Proteomes" id="UP000321798">
    <property type="component" value="Unassembled WGS sequence"/>
</dbReference>
<dbReference type="PANTHER" id="PTHR33164">
    <property type="entry name" value="TRANSCRIPTIONAL REGULATOR, MARR FAMILY"/>
    <property type="match status" value="1"/>
</dbReference>
<dbReference type="SMART" id="SM00347">
    <property type="entry name" value="HTH_MARR"/>
    <property type="match status" value="1"/>
</dbReference>
<dbReference type="InterPro" id="IPR036388">
    <property type="entry name" value="WH-like_DNA-bd_sf"/>
</dbReference>
<protein>
    <submittedName>
        <fullName evidence="3">Transcriptional regulator</fullName>
    </submittedName>
</protein>
<keyword evidence="4" id="KW-1185">Reference proteome</keyword>
<organism evidence="3 4">
    <name type="scientific">Cellulomonas soli</name>
    <dbReference type="NCBI Taxonomy" id="931535"/>
    <lineage>
        <taxon>Bacteria</taxon>
        <taxon>Bacillati</taxon>
        <taxon>Actinomycetota</taxon>
        <taxon>Actinomycetes</taxon>
        <taxon>Micrococcales</taxon>
        <taxon>Cellulomonadaceae</taxon>
        <taxon>Cellulomonas</taxon>
    </lineage>
</organism>